<gene>
    <name evidence="2" type="ORF">Q8A57_00835</name>
</gene>
<protein>
    <submittedName>
        <fullName evidence="2">Heme-binding beta-barrel domain-containing protein</fullName>
    </submittedName>
</protein>
<feature type="domain" description="THAP4-like heme-binding" evidence="1">
    <location>
        <begin position="6"/>
        <end position="182"/>
    </location>
</feature>
<dbReference type="Gene3D" id="2.40.128.20">
    <property type="match status" value="1"/>
</dbReference>
<comment type="caution">
    <text evidence="2">The sequence shown here is derived from an EMBL/GenBank/DDBJ whole genome shotgun (WGS) entry which is preliminary data.</text>
</comment>
<reference evidence="2" key="1">
    <citation type="journal article" date="2010" name="Int. J. Syst. Evol. Microbiol.">
        <title>Porticoccus litoralis gen. nov., sp. nov., a gammaproteobacterium isolated from the Yellow Sea.</title>
        <authorList>
            <person name="Oh H.M."/>
            <person name="Kim H."/>
            <person name="Kim K.M."/>
            <person name="Min G.S."/>
            <person name="Cho J.C."/>
        </authorList>
    </citation>
    <scope>NUCLEOTIDE SEQUENCE</scope>
    <source>
        <strain evidence="2">DSM 25064</strain>
    </source>
</reference>
<reference evidence="2" key="2">
    <citation type="submission" date="2023-08" db="EMBL/GenBank/DDBJ databases">
        <authorList>
            <person name="Luo J."/>
        </authorList>
    </citation>
    <scope>NUCLEOTIDE SEQUENCE</scope>
    <source>
        <strain evidence="2">DSM 25064</strain>
    </source>
</reference>
<sequence>MDYSEYGPLANLIGIWKGDTGMDVAPESDGTEQNPYYETLVCEAAGEVKNAESQQLWIVGYHQVVCRKSNDEVFHDQVGYWLWDPAEKQVIQSLTIPRALCVLAAGKALTTTEGATQIDVSASHDDPHWNILQSPFMAKNAKTLSYRHSITVKDDSLSYKESTLLDIYGREFDHTDGNTLHRVT</sequence>
<dbReference type="Proteomes" id="UP001178354">
    <property type="component" value="Unassembled WGS sequence"/>
</dbReference>
<dbReference type="InterPro" id="IPR012674">
    <property type="entry name" value="Calycin"/>
</dbReference>
<evidence type="ECO:0000313" key="3">
    <source>
        <dbReference type="Proteomes" id="UP001178354"/>
    </source>
</evidence>
<evidence type="ECO:0000313" key="2">
    <source>
        <dbReference type="EMBL" id="MDP1519511.1"/>
    </source>
</evidence>
<organism evidence="2 3">
    <name type="scientific">Porticoccus litoralis</name>
    <dbReference type="NCBI Taxonomy" id="434086"/>
    <lineage>
        <taxon>Bacteria</taxon>
        <taxon>Pseudomonadati</taxon>
        <taxon>Pseudomonadota</taxon>
        <taxon>Gammaproteobacteria</taxon>
        <taxon>Cellvibrionales</taxon>
        <taxon>Porticoccaceae</taxon>
        <taxon>Porticoccus</taxon>
    </lineage>
</organism>
<accession>A0AAW8B0C1</accession>
<keyword evidence="3" id="KW-1185">Reference proteome</keyword>
<dbReference type="InterPro" id="IPR014878">
    <property type="entry name" value="THAP4-like_heme-bd"/>
</dbReference>
<dbReference type="EMBL" id="JAUUUU010000001">
    <property type="protein sequence ID" value="MDP1519511.1"/>
    <property type="molecule type" value="Genomic_DNA"/>
</dbReference>
<proteinExistence type="predicted"/>
<dbReference type="RefSeq" id="WP_305169025.1">
    <property type="nucleotide sequence ID" value="NZ_JAUUUU010000001.1"/>
</dbReference>
<dbReference type="SUPFAM" id="SSF50814">
    <property type="entry name" value="Lipocalins"/>
    <property type="match status" value="1"/>
</dbReference>
<name>A0AAW8B0C1_9GAMM</name>
<dbReference type="Pfam" id="PF08768">
    <property type="entry name" value="THAP4_heme-bd"/>
    <property type="match status" value="1"/>
</dbReference>
<dbReference type="AlphaFoldDB" id="A0AAW8B0C1"/>
<evidence type="ECO:0000259" key="1">
    <source>
        <dbReference type="Pfam" id="PF08768"/>
    </source>
</evidence>